<sequence length="1424" mass="154775">MRPQDNSSVEPLIFDSDMGSLDEESDLRYFNPSVLRASPPTGLELDDLFFRPPSTTQMSDAFSDLTSKAPRTVPPDATDSKLSPPGARSESPEDSSNGSLSGSPFCHGRNTSFVSSSSEVFSPITIEPEKLFSTWPTPAALSLGDSAFDGIDSSATLLAKGECRTDAEIARSNKMMDSAFDFDSAASSPSPLTTENALDAKHITLGSGEMVNTGKPICKVDTSLPTQTASPFVFKQAPDMYSAYSKQQNGFRFWTGVPPHSELKGPFGGIKMNGASPLNATLSPSLNFKYSNGLDAGSYHSAAVFPMGDSNPMFHPAFPLESYIPPQLTVHPTSLKSRVETQIPIKLTLHPMPRGVKKLRLPSYTISKPKFFAKPETTSCSPDTFDLSVAVVCTSAMQDEERRQRAFARARGEQLSPKTSKKEDSNEDLQNDEDSPLKGGEVKICPGCIQRERKRASRKKQRKPEEDEMFQKDEDKRVIVFNTTEIKDWVDPPRATSPLGADASSPTPLLGSMQVELPMRIACYCRHQGEKLGFQVIFTIKDYTGAVIAQQMTNSIMITDDHKTHAPASQIPINPGLSDASNGKLFTNGSIDMGKQFVHQLPFKLSQSATDLQALRKQHYTPVTGPLGISQATHSALGTSSSRGLSRQAPLADVHGPSPKRRKPSTVAKIPTGVVALTKMEPAVSTTTQKPGSSSSTPLQPHAIPAKVQHEQQPFVMPSSMVTQFGNGPPTPITTDSAFFSPRSQPQNLDTFSQQSLISAPNSAQPSRPGTPSGSSRPDPQDQTVHTIQNTNLPPQMWSIPPNPPQQIPPMIHKLIPGEGSIIGGSEVTILGNGFFPGIEVVFGDTLATATTFWADKCLSCVTPPAVQVGFVPVVFKHEHPHFGQVQSTQSMIPKQQILFRYFDDQEHQICRLALNILAQKLGNPNDDAYQTAQRIMGRDPGRSWNYQGGFQNGQQRGGNSSSQGGNMSELDAKMLVYLEFIDLDDTPGAPKFNLQSTSGQTLLHFASSLGLTRFVAGLLARGASPDVQDNNGNSPLHLAAISGHTHIVHRLRLSGASAAARNFRGFTPADLASSLEAHQAVLVPPRHYRSRSVGSTSSMRRGLSSGSLNEFWESSLSNESTDSTSEISLSSDDDTVGNNTDNVAVDPVYYSLSRQPSSTPHPQSGYCIPSAGESAVDLPEAVATTENVPDADVGRTFSAPAALLAWRNHLAGQINHFQQSVNRVFPNLPALPPMPTLPDYQTHPMIQRISSLVPHRPTTSWSTNIMKDSWDRLTGNSSPPAYEELYPGGRTEEDHEVKKSSIVEAAIDAVLDRHFEEQPKATSSAPPLSFSASINDEVELGDVRIGRKSISRHQQEQLRKAHALKMKKINSDWNLFCFWIPVLICVVFAMLHSASPTVRQGVSEGYQLFKNRFVPGQRRPTVV</sequence>
<proteinExistence type="predicted"/>
<protein>
    <submittedName>
        <fullName evidence="1">SPT3 Dosage dependent suppressor of Ty-induced promoter mutations-like protein</fullName>
    </submittedName>
</protein>
<comment type="caution">
    <text evidence="1">The sequence shown here is derived from an EMBL/GenBank/DDBJ whole genome shotgun (WGS) entry which is preliminary data.</text>
</comment>
<organism evidence="1">
    <name type="scientific">Ophidiomyces ophidiicola</name>
    <dbReference type="NCBI Taxonomy" id="1387563"/>
    <lineage>
        <taxon>Eukaryota</taxon>
        <taxon>Fungi</taxon>
        <taxon>Dikarya</taxon>
        <taxon>Ascomycota</taxon>
        <taxon>Pezizomycotina</taxon>
        <taxon>Eurotiomycetes</taxon>
        <taxon>Eurotiomycetidae</taxon>
        <taxon>Onygenales</taxon>
        <taxon>Onygenaceae</taxon>
        <taxon>Ophidiomyces</taxon>
    </lineage>
</organism>
<accession>A0ACB8USI2</accession>
<reference evidence="1" key="1">
    <citation type="journal article" date="2022" name="bioRxiv">
        <title>Population genetic analysis of Ophidiomyces ophidiicola, the causative agent of snake fungal disease, indicates recent introductions to the USA.</title>
        <authorList>
            <person name="Ladner J.T."/>
            <person name="Palmer J.M."/>
            <person name="Ettinger C.L."/>
            <person name="Stajich J.E."/>
            <person name="Farrell T.M."/>
            <person name="Glorioso B.M."/>
            <person name="Lawson B."/>
            <person name="Price S.J."/>
            <person name="Stengle A.G."/>
            <person name="Grear D.A."/>
            <person name="Lorch J.M."/>
        </authorList>
    </citation>
    <scope>NUCLEOTIDE SEQUENCE</scope>
    <source>
        <strain evidence="1">NWHC 24266-5</strain>
    </source>
</reference>
<gene>
    <name evidence="1" type="primary">SPT23</name>
    <name evidence="1" type="ORF">LOY88_004834</name>
</gene>
<evidence type="ECO:0000313" key="1">
    <source>
        <dbReference type="EMBL" id="KAI2384143.1"/>
    </source>
</evidence>
<dbReference type="EMBL" id="JALBCA010000078">
    <property type="protein sequence ID" value="KAI2384143.1"/>
    <property type="molecule type" value="Genomic_DNA"/>
</dbReference>
<name>A0ACB8USI2_9EURO</name>